<organism evidence="7 8">
    <name type="scientific">Dictyostelium firmibasis</name>
    <dbReference type="NCBI Taxonomy" id="79012"/>
    <lineage>
        <taxon>Eukaryota</taxon>
        <taxon>Amoebozoa</taxon>
        <taxon>Evosea</taxon>
        <taxon>Eumycetozoa</taxon>
        <taxon>Dictyostelia</taxon>
        <taxon>Dictyosteliales</taxon>
        <taxon>Dictyosteliaceae</taxon>
        <taxon>Dictyostelium</taxon>
    </lineage>
</organism>
<evidence type="ECO:0000256" key="5">
    <source>
        <dbReference type="SAM" id="SignalP"/>
    </source>
</evidence>
<dbReference type="SUPFAM" id="SSF56112">
    <property type="entry name" value="Protein kinase-like (PK-like)"/>
    <property type="match status" value="1"/>
</dbReference>
<accession>A0AAN7TLA4</accession>
<proteinExistence type="inferred from homology"/>
<dbReference type="Proteomes" id="UP001344447">
    <property type="component" value="Unassembled WGS sequence"/>
</dbReference>
<keyword evidence="4" id="KW-1133">Transmembrane helix</keyword>
<keyword evidence="4" id="KW-0812">Transmembrane</keyword>
<dbReference type="InterPro" id="IPR026237">
    <property type="entry name" value="STKINASEGDT"/>
</dbReference>
<keyword evidence="8" id="KW-1185">Reference proteome</keyword>
<keyword evidence="3 5" id="KW-0732">Signal</keyword>
<reference evidence="7 8" key="1">
    <citation type="submission" date="2023-11" db="EMBL/GenBank/DDBJ databases">
        <title>Dfirmibasis_genome.</title>
        <authorList>
            <person name="Edelbroek B."/>
            <person name="Kjellin J."/>
            <person name="Jerlstrom-Hultqvist J."/>
            <person name="Soderbom F."/>
        </authorList>
    </citation>
    <scope>NUCLEOTIDE SEQUENCE [LARGE SCALE GENOMIC DNA]</scope>
    <source>
        <strain evidence="7 8">TNS-C-14</strain>
    </source>
</reference>
<dbReference type="PANTHER" id="PTHR47774:SF1">
    <property type="entry name" value="GROWTH-DIFFERENTIATION TRANSITION PROTEIN 5-RELATED"/>
    <property type="match status" value="1"/>
</dbReference>
<dbReference type="EMBL" id="JAVFKY010000005">
    <property type="protein sequence ID" value="KAK5576002.1"/>
    <property type="molecule type" value="Genomic_DNA"/>
</dbReference>
<evidence type="ECO:0000256" key="1">
    <source>
        <dbReference type="ARBA" id="ARBA00006766"/>
    </source>
</evidence>
<feature type="chain" id="PRO_5043040715" description="Protein kinase domain-containing protein" evidence="5">
    <location>
        <begin position="22"/>
        <end position="1600"/>
    </location>
</feature>
<evidence type="ECO:0000256" key="3">
    <source>
        <dbReference type="ARBA" id="ARBA00022729"/>
    </source>
</evidence>
<dbReference type="GO" id="GO:0050793">
    <property type="term" value="P:regulation of developmental process"/>
    <property type="evidence" value="ECO:0007669"/>
    <property type="project" value="TreeGrafter"/>
</dbReference>
<dbReference type="PROSITE" id="PS00108">
    <property type="entry name" value="PROTEIN_KINASE_ST"/>
    <property type="match status" value="1"/>
</dbReference>
<evidence type="ECO:0000313" key="7">
    <source>
        <dbReference type="EMBL" id="KAK5576002.1"/>
    </source>
</evidence>
<protein>
    <recommendedName>
        <fullName evidence="6">Protein kinase domain-containing protein</fullName>
    </recommendedName>
</protein>
<feature type="transmembrane region" description="Helical" evidence="4">
    <location>
        <begin position="885"/>
        <end position="909"/>
    </location>
</feature>
<keyword evidence="4" id="KW-0472">Membrane</keyword>
<dbReference type="PROSITE" id="PS50011">
    <property type="entry name" value="PROTEIN_KINASE_DOM"/>
    <property type="match status" value="1"/>
</dbReference>
<comment type="caution">
    <text evidence="7">The sequence shown here is derived from an EMBL/GenBank/DDBJ whole genome shotgun (WGS) entry which is preliminary data.</text>
</comment>
<feature type="domain" description="Protein kinase" evidence="6">
    <location>
        <begin position="1329"/>
        <end position="1584"/>
    </location>
</feature>
<sequence length="1600" mass="180927">MKLEQRIFILLLLMINSFSNGSFVTPNGYYNIYRDNKFENFLNLKSNDNKSHDSYYPDVCSNAIKNKDGAKIFVGSSFAIFGFYSNVIVTKDSHMILSDEAIFDNFLNIVCIEGSLIFNTKNIIFMSALVILPGGNFECIDCNIIFRDLFPSSSLIDPFGFFPGVLALGGSLTLVGNQKTVYSATRIDENILEVQDISIPDIFYGYRLNIFSESFPLGKTSTFTYSLNRITVLDLSIPVTDKNIKIFFASQFSTFSTKTTASIHVTGNTNVYIENFCINSFGRTTNDQYNDTQLVFSPDDPNIITGFIPGSNQRFRSSLYIEHSNNVTIKNSAILETRETRSPLVFFGSNVNLSGNIISSSSGSSLIAQYGTENIQSTNNYYSLSLPIIKSLNTTPDSMDYGNEGSGIFSISPKINSIDDTFNGQIIAINHIVLSNRSKITGFDKDCYSPCFNNSVRVSSSIQHPAEFKISGSTFIHSPIYSSGSSSFLFSIISNDKQSTLYKINNSSIEYPIFVKLENSAFILDYIYGFNDFSINGQAKRLDIANSILDPSATSLLNAKDVSRAFSIQNSYMDSKTFQKQNNQIYGSIITPYLYYFQNAMNLIRVSNIFPSVKHQILADTILDMGIELSIISPLFGNLDCEFQFEYGTLTIPFNKTNKNCILPYRFKSEGLFYVRLSLLLSDASENIIYIVDLPMISVFSTYIFYSGWSMIDSNSIKDEISIDGNRFKTGCQQLVLSSNCTISTNSKYVTGLPNVTSSNELNKLFSRGITSIEPYGHVIITIPIDKQSKNNQIQMFFTHQPIDNETSLLSIYVENQPIFLLEPLPSNLGPTFKNLTFHYENLKSLEKINIKFITRGDIYLTSTAIYSSFNQPFNVIGSTKEPNILAIVLPISLSLFAAAAILVGYLTVKKYKKSKNQSVNNLDVEVITSNSRKLRVVKTPLPPLVSSNINNPPSLLISNQEPPNITTPELPYVYETNFLQEPELIDLPTPPKIEPEEPRINFVPLPHFPTVFKKEIKPKLLRNLDSIGPITSHNIESFFEVDVGLPSLRIKNESEIDLPETDYVEEEIEENDDFNNTIEEDGSTNILITKSDGTRRILENHVFVNQFNEISKFDIEYFDFKDNVAETPLESFEIPPLEPGEIKKHYKIQITDFLLSPELNKRPLQIYLNSFRNRNDKLRYGKYGSNENSILVIETSSYYYDCADQRLPISIPRNYLDFGFKDGNKCIVGKTYNETLRFVNIYDERYNVYSLFPENDDNILIKTSVSSRPIGPHSFFEVDINVTLKTTTKFYEKVAIRYETADKTAAWSTFVYLNLESQVSSKIDFNELVLKKYLSEGTFGVVYSGLWRSSLVAVKLFKHHYSYEEIERETSILSKLRHPNIVSFIGSLNFSNTCGVVVDYHPMGPLNKYIHNNNVVLSMVQKIRLSLDIAKACSYLHKNGIIHRDLKPENVLIVSLNPESSICAKVSDFGTSKETNGKYNFNSKVGTTRYMSPEALAGLSYTYSTDVYSFAILFFELLSGRLPFREIPKKDIAGFVHLGTRPRLDQDVFTDNDISLILLTCWNPNPCCRPTFDTLIDILENLLKKYKASPKRNLNSNIQ</sequence>
<evidence type="ECO:0000256" key="2">
    <source>
        <dbReference type="ARBA" id="ARBA00009955"/>
    </source>
</evidence>
<dbReference type="Gene3D" id="1.10.510.10">
    <property type="entry name" value="Transferase(Phosphotransferase) domain 1"/>
    <property type="match status" value="1"/>
</dbReference>
<gene>
    <name evidence="7" type="ORF">RB653_007138</name>
</gene>
<dbReference type="InterPro" id="IPR000719">
    <property type="entry name" value="Prot_kinase_dom"/>
</dbReference>
<dbReference type="PANTHER" id="PTHR47774">
    <property type="entry name" value="GROWTH-DIFFERENTIATION TRANSITION PROTEIN 5-RELATED"/>
    <property type="match status" value="1"/>
</dbReference>
<dbReference type="InterPro" id="IPR052015">
    <property type="entry name" value="GDT_regulator"/>
</dbReference>
<dbReference type="GO" id="GO:0004672">
    <property type="term" value="F:protein kinase activity"/>
    <property type="evidence" value="ECO:0007669"/>
    <property type="project" value="InterPro"/>
</dbReference>
<dbReference type="CDD" id="cd13999">
    <property type="entry name" value="STKc_MAP3K-like"/>
    <property type="match status" value="1"/>
</dbReference>
<evidence type="ECO:0000313" key="8">
    <source>
        <dbReference type="Proteomes" id="UP001344447"/>
    </source>
</evidence>
<evidence type="ECO:0000256" key="4">
    <source>
        <dbReference type="SAM" id="Phobius"/>
    </source>
</evidence>
<dbReference type="GO" id="GO:0005524">
    <property type="term" value="F:ATP binding"/>
    <property type="evidence" value="ECO:0007669"/>
    <property type="project" value="InterPro"/>
</dbReference>
<name>A0AAN7TLA4_9MYCE</name>
<dbReference type="Pfam" id="PF07714">
    <property type="entry name" value="PK_Tyr_Ser-Thr"/>
    <property type="match status" value="1"/>
</dbReference>
<dbReference type="InterPro" id="IPR001245">
    <property type="entry name" value="Ser-Thr/Tyr_kinase_cat_dom"/>
</dbReference>
<dbReference type="PRINTS" id="PR02079">
    <property type="entry name" value="STKINASEGDT"/>
</dbReference>
<dbReference type="SMART" id="SM00220">
    <property type="entry name" value="S_TKc"/>
    <property type="match status" value="1"/>
</dbReference>
<comment type="similarity">
    <text evidence="1">In the N-terminal section; belongs to the GDT family.</text>
</comment>
<comment type="similarity">
    <text evidence="2">In the C-terminal section; belongs to the protein kinase superfamily. TKL Ser/Thr protein kinase family.</text>
</comment>
<feature type="signal peptide" evidence="5">
    <location>
        <begin position="1"/>
        <end position="21"/>
    </location>
</feature>
<evidence type="ECO:0000259" key="6">
    <source>
        <dbReference type="PROSITE" id="PS50011"/>
    </source>
</evidence>
<dbReference type="InterPro" id="IPR011009">
    <property type="entry name" value="Kinase-like_dom_sf"/>
</dbReference>
<dbReference type="InterPro" id="IPR008271">
    <property type="entry name" value="Ser/Thr_kinase_AS"/>
</dbReference>
<dbReference type="Gene3D" id="3.30.200.20">
    <property type="entry name" value="Phosphorylase Kinase, domain 1"/>
    <property type="match status" value="1"/>
</dbReference>